<sequence>MIDFVVPPSPALKFLLLDAGAKCAFSGLTFSLATWLKGLPAALGRLQSPLSYLCMIRHTE</sequence>
<dbReference type="EMBL" id="LR721776">
    <property type="protein sequence ID" value="VVV64231.1"/>
    <property type="molecule type" value="Genomic_DNA"/>
</dbReference>
<accession>A0A5K0XFG5</accession>
<gene>
    <name evidence="1" type="ORF">NYM_LOCUS6333</name>
</gene>
<evidence type="ECO:0000313" key="1">
    <source>
        <dbReference type="EMBL" id="VVV64231.1"/>
    </source>
</evidence>
<dbReference type="AlphaFoldDB" id="A0A5K0XFG5"/>
<organism evidence="1">
    <name type="scientific">Nymphaea colorata</name>
    <name type="common">pocket water lily</name>
    <dbReference type="NCBI Taxonomy" id="210225"/>
    <lineage>
        <taxon>Eukaryota</taxon>
        <taxon>Viridiplantae</taxon>
        <taxon>Streptophyta</taxon>
        <taxon>Embryophyta</taxon>
        <taxon>Tracheophyta</taxon>
        <taxon>Spermatophyta</taxon>
        <taxon>Magnoliopsida</taxon>
        <taxon>Nymphaeales</taxon>
        <taxon>Nymphaeaceae</taxon>
        <taxon>Nymphaea</taxon>
    </lineage>
</organism>
<reference evidence="1" key="1">
    <citation type="submission" date="2019-09" db="EMBL/GenBank/DDBJ databases">
        <authorList>
            <person name="Zhang L."/>
        </authorList>
    </citation>
    <scope>NUCLEOTIDE SEQUENCE</scope>
</reference>
<name>A0A5K0XFG5_9MAGN</name>
<protein>
    <submittedName>
        <fullName evidence="1">Uncharacterized protein</fullName>
    </submittedName>
</protein>
<proteinExistence type="predicted"/>